<evidence type="ECO:0000313" key="2">
    <source>
        <dbReference type="Proteomes" id="UP000275078"/>
    </source>
</evidence>
<reference evidence="1 2" key="1">
    <citation type="journal article" date="2018" name="Nat. Ecol. Evol.">
        <title>Pezizomycetes genomes reveal the molecular basis of ectomycorrhizal truffle lifestyle.</title>
        <authorList>
            <person name="Murat C."/>
            <person name="Payen T."/>
            <person name="Noel B."/>
            <person name="Kuo A."/>
            <person name="Morin E."/>
            <person name="Chen J."/>
            <person name="Kohler A."/>
            <person name="Krizsan K."/>
            <person name="Balestrini R."/>
            <person name="Da Silva C."/>
            <person name="Montanini B."/>
            <person name="Hainaut M."/>
            <person name="Levati E."/>
            <person name="Barry K.W."/>
            <person name="Belfiori B."/>
            <person name="Cichocki N."/>
            <person name="Clum A."/>
            <person name="Dockter R.B."/>
            <person name="Fauchery L."/>
            <person name="Guy J."/>
            <person name="Iotti M."/>
            <person name="Le Tacon F."/>
            <person name="Lindquist E.A."/>
            <person name="Lipzen A."/>
            <person name="Malagnac F."/>
            <person name="Mello A."/>
            <person name="Molinier V."/>
            <person name="Miyauchi S."/>
            <person name="Poulain J."/>
            <person name="Riccioni C."/>
            <person name="Rubini A."/>
            <person name="Sitrit Y."/>
            <person name="Splivallo R."/>
            <person name="Traeger S."/>
            <person name="Wang M."/>
            <person name="Zifcakova L."/>
            <person name="Wipf D."/>
            <person name="Zambonelli A."/>
            <person name="Paolocci F."/>
            <person name="Nowrousian M."/>
            <person name="Ottonello S."/>
            <person name="Baldrian P."/>
            <person name="Spatafora J.W."/>
            <person name="Henrissat B."/>
            <person name="Nagy L.G."/>
            <person name="Aury J.M."/>
            <person name="Wincker P."/>
            <person name="Grigoriev I.V."/>
            <person name="Bonfante P."/>
            <person name="Martin F.M."/>
        </authorList>
    </citation>
    <scope>NUCLEOTIDE SEQUENCE [LARGE SCALE GENOMIC DNA]</scope>
    <source>
        <strain evidence="1 2">RN42</strain>
    </source>
</reference>
<accession>A0A3N4I2I3</accession>
<name>A0A3N4I2I3_ASCIM</name>
<evidence type="ECO:0000313" key="1">
    <source>
        <dbReference type="EMBL" id="RPA80302.1"/>
    </source>
</evidence>
<dbReference type="AlphaFoldDB" id="A0A3N4I2I3"/>
<keyword evidence="2" id="KW-1185">Reference proteome</keyword>
<organism evidence="1 2">
    <name type="scientific">Ascobolus immersus RN42</name>
    <dbReference type="NCBI Taxonomy" id="1160509"/>
    <lineage>
        <taxon>Eukaryota</taxon>
        <taxon>Fungi</taxon>
        <taxon>Dikarya</taxon>
        <taxon>Ascomycota</taxon>
        <taxon>Pezizomycotina</taxon>
        <taxon>Pezizomycetes</taxon>
        <taxon>Pezizales</taxon>
        <taxon>Ascobolaceae</taxon>
        <taxon>Ascobolus</taxon>
    </lineage>
</organism>
<protein>
    <submittedName>
        <fullName evidence="1">Uncharacterized protein</fullName>
    </submittedName>
</protein>
<sequence>MTSILDLPNELKLNILLLCQLTDHSLFNICIAIPDFNDVYLAYESLIQRKLQEEEDFVESVQLLDRFRLNESGMGYISLQTFANIHNYQDSYEYNEKKEVIRCIVAEDIIQLRKKFTVKPGVIRNKHELEFISKVHKYVDWMYKQTRNVGCRTPDQTLDFVLGDIEDDENETAGRAMRPRWDIKLEDDAEEVRARNRRGLIQFLILTTNFHSRRVMRARNDKVEAEIRRTEAEARWKAAFEERIGLTDTDRFHGSWETTPKTNCKVIYDYTYARTLSLSDLATVISVAVPITASFYRANSVSSADNCDGLYSCRFIRTEIYERTGIEVNGKEMFHDPQQVWVTGWNEPSGFVFRPEVDNELFLKLTSVTDGGAWVDDYKAKLEQLEDAAIRHPHSWDLSRHPYHGFFEHELYTTTGLSELPTSTERDGVATGTVVKVPMLVQRFWQLHFSSRREEEQVETRRILGLYMKGCTFYTSNAAVS</sequence>
<dbReference type="EMBL" id="ML119689">
    <property type="protein sequence ID" value="RPA80302.1"/>
    <property type="molecule type" value="Genomic_DNA"/>
</dbReference>
<dbReference type="Proteomes" id="UP000275078">
    <property type="component" value="Unassembled WGS sequence"/>
</dbReference>
<proteinExistence type="predicted"/>
<gene>
    <name evidence="1" type="ORF">BJ508DRAFT_377179</name>
</gene>